<dbReference type="InterPro" id="IPR046348">
    <property type="entry name" value="SIS_dom_sf"/>
</dbReference>
<keyword evidence="1" id="KW-0456">Lyase</keyword>
<gene>
    <name evidence="4" type="primary">murQ</name>
    <name evidence="4" type="ORF">GCM10007853_21590</name>
</gene>
<dbReference type="CDD" id="cd05007">
    <property type="entry name" value="SIS_Etherase"/>
    <property type="match status" value="1"/>
</dbReference>
<evidence type="ECO:0000256" key="1">
    <source>
        <dbReference type="ARBA" id="ARBA00023239"/>
    </source>
</evidence>
<dbReference type="Pfam" id="PF22645">
    <property type="entry name" value="GKRP_SIS_N"/>
    <property type="match status" value="1"/>
</dbReference>
<dbReference type="PROSITE" id="PS51464">
    <property type="entry name" value="SIS"/>
    <property type="match status" value="1"/>
</dbReference>
<dbReference type="InterPro" id="IPR001347">
    <property type="entry name" value="SIS_dom"/>
</dbReference>
<dbReference type="SUPFAM" id="SSF53697">
    <property type="entry name" value="SIS domain"/>
    <property type="match status" value="1"/>
</dbReference>
<evidence type="ECO:0000313" key="5">
    <source>
        <dbReference type="Proteomes" id="UP001161391"/>
    </source>
</evidence>
<organism evidence="4 5">
    <name type="scientific">Algimonas ampicilliniresistens</name>
    <dbReference type="NCBI Taxonomy" id="1298735"/>
    <lineage>
        <taxon>Bacteria</taxon>
        <taxon>Pseudomonadati</taxon>
        <taxon>Pseudomonadota</taxon>
        <taxon>Alphaproteobacteria</taxon>
        <taxon>Maricaulales</taxon>
        <taxon>Robiginitomaculaceae</taxon>
        <taxon>Algimonas</taxon>
    </lineage>
</organism>
<dbReference type="PANTHER" id="PTHR10088">
    <property type="entry name" value="GLUCOKINASE REGULATORY PROTEIN"/>
    <property type="match status" value="1"/>
</dbReference>
<comment type="caution">
    <text evidence="4">The sequence shown here is derived from an EMBL/GenBank/DDBJ whole genome shotgun (WGS) entry which is preliminary data.</text>
</comment>
<dbReference type="InterPro" id="IPR040190">
    <property type="entry name" value="MURQ/GCKR"/>
</dbReference>
<reference evidence="4" key="2">
    <citation type="submission" date="2023-01" db="EMBL/GenBank/DDBJ databases">
        <title>Draft genome sequence of Algimonas ampicilliniresistens strain NBRC 108219.</title>
        <authorList>
            <person name="Sun Q."/>
            <person name="Mori K."/>
        </authorList>
    </citation>
    <scope>NUCLEOTIDE SEQUENCE</scope>
    <source>
        <strain evidence="4">NBRC 108219</strain>
    </source>
</reference>
<evidence type="ECO:0000259" key="3">
    <source>
        <dbReference type="PROSITE" id="PS51464"/>
    </source>
</evidence>
<reference evidence="4" key="1">
    <citation type="journal article" date="2014" name="Int. J. Syst. Evol. Microbiol.">
        <title>Complete genome of a new Firmicutes species belonging to the dominant human colonic microbiota ('Ruminococcus bicirculans') reveals two chromosomes and a selective capacity to utilize plant glucans.</title>
        <authorList>
            <consortium name="NISC Comparative Sequencing Program"/>
            <person name="Wegmann U."/>
            <person name="Louis P."/>
            <person name="Goesmann A."/>
            <person name="Henrissat B."/>
            <person name="Duncan S.H."/>
            <person name="Flint H.J."/>
        </authorList>
    </citation>
    <scope>NUCLEOTIDE SEQUENCE</scope>
    <source>
        <strain evidence="4">NBRC 108219</strain>
    </source>
</reference>
<dbReference type="EMBL" id="BSNK01000002">
    <property type="protein sequence ID" value="GLQ24285.1"/>
    <property type="molecule type" value="Genomic_DNA"/>
</dbReference>
<keyword evidence="5" id="KW-1185">Reference proteome</keyword>
<accession>A0ABQ5V9Z5</accession>
<keyword evidence="2" id="KW-0119">Carbohydrate metabolism</keyword>
<dbReference type="InterPro" id="IPR005488">
    <property type="entry name" value="Etherase_MurQ"/>
</dbReference>
<dbReference type="NCBIfam" id="NF003915">
    <property type="entry name" value="PRK05441.1"/>
    <property type="match status" value="1"/>
</dbReference>
<protein>
    <submittedName>
        <fullName evidence="4">N-acetylmuramic acid 6-phosphate etherase</fullName>
    </submittedName>
</protein>
<dbReference type="RefSeq" id="WP_284390535.1">
    <property type="nucleotide sequence ID" value="NZ_BSNK01000002.1"/>
</dbReference>
<evidence type="ECO:0000256" key="2">
    <source>
        <dbReference type="ARBA" id="ARBA00023277"/>
    </source>
</evidence>
<feature type="domain" description="SIS" evidence="3">
    <location>
        <begin position="49"/>
        <end position="212"/>
    </location>
</feature>
<dbReference type="PANTHER" id="PTHR10088:SF4">
    <property type="entry name" value="GLUCOKINASE REGULATORY PROTEIN"/>
    <property type="match status" value="1"/>
</dbReference>
<proteinExistence type="predicted"/>
<dbReference type="Gene3D" id="3.40.50.10490">
    <property type="entry name" value="Glucose-6-phosphate isomerase like protein, domain 1"/>
    <property type="match status" value="1"/>
</dbReference>
<dbReference type="Proteomes" id="UP001161391">
    <property type="component" value="Unassembled WGS sequence"/>
</dbReference>
<evidence type="ECO:0000313" key="4">
    <source>
        <dbReference type="EMBL" id="GLQ24285.1"/>
    </source>
</evidence>
<dbReference type="NCBIfam" id="NF009222">
    <property type="entry name" value="PRK12570.1"/>
    <property type="match status" value="1"/>
</dbReference>
<sequence>MTEEINEKYSGLDVWPVRDAVAAMYEGQVDALKAVQPAVDDIAKAAEIAAQRLGETGRLIYVGAGTSGRLSVLDGSELGPTYSWPFERIVFCMAGGIDALIQSQEGAEDVAQDGQRWVQEVNTGHHDVVICVAASGRTPFTLGALKAAKSRGAMTIGIANNPNTPLLTEAEFPILAETGSEIIAGSTRMKAGTAQKIILNMLSTAIMIRLGRVYDGFMVDMVVSNDKLESRAIKMVSEIANCSSDVARAALHETQNNIKKAILVCSGATVADSASLLDQVGGNLRQALAKL</sequence>
<name>A0ABQ5V9Z5_9PROT</name>
<dbReference type="Gene3D" id="1.10.8.1080">
    <property type="match status" value="1"/>
</dbReference>